<keyword evidence="7" id="KW-1185">Reference proteome</keyword>
<name>A0A936ZU12_9FLAO</name>
<comment type="caution">
    <text evidence="6">The sequence shown here is derived from an EMBL/GenBank/DDBJ whole genome shotgun (WGS) entry which is preliminary data.</text>
</comment>
<evidence type="ECO:0000256" key="3">
    <source>
        <dbReference type="ARBA" id="ARBA00022989"/>
    </source>
</evidence>
<feature type="transmembrane region" description="Helical" evidence="5">
    <location>
        <begin position="67"/>
        <end position="87"/>
    </location>
</feature>
<dbReference type="AlphaFoldDB" id="A0A936ZU12"/>
<evidence type="ECO:0008006" key="8">
    <source>
        <dbReference type="Google" id="ProtNLM"/>
    </source>
</evidence>
<evidence type="ECO:0000256" key="4">
    <source>
        <dbReference type="ARBA" id="ARBA00023136"/>
    </source>
</evidence>
<feature type="transmembrane region" description="Helical" evidence="5">
    <location>
        <begin position="42"/>
        <end position="61"/>
    </location>
</feature>
<evidence type="ECO:0000313" key="6">
    <source>
        <dbReference type="EMBL" id="MBL0685544.1"/>
    </source>
</evidence>
<dbReference type="InterPro" id="IPR019109">
    <property type="entry name" value="MamF_MmsF"/>
</dbReference>
<evidence type="ECO:0000313" key="7">
    <source>
        <dbReference type="Proteomes" id="UP000651057"/>
    </source>
</evidence>
<dbReference type="RefSeq" id="WP_201923751.1">
    <property type="nucleotide sequence ID" value="NZ_BAABAX010000012.1"/>
</dbReference>
<dbReference type="Pfam" id="PF09685">
    <property type="entry name" value="MamF_MmsF"/>
    <property type="match status" value="1"/>
</dbReference>
<comment type="subcellular location">
    <subcellularLocation>
        <location evidence="1">Membrane</location>
        <topology evidence="1">Multi-pass membrane protein</topology>
    </subcellularLocation>
</comment>
<evidence type="ECO:0000256" key="5">
    <source>
        <dbReference type="SAM" id="Phobius"/>
    </source>
</evidence>
<keyword evidence="4 5" id="KW-0472">Membrane</keyword>
<reference evidence="6" key="1">
    <citation type="submission" date="2021-01" db="EMBL/GenBank/DDBJ databases">
        <authorList>
            <person name="Zhong Y.L."/>
        </authorList>
    </citation>
    <scope>NUCLEOTIDE SEQUENCE</scope>
    <source>
        <strain evidence="6">KCTC 23302</strain>
    </source>
</reference>
<keyword evidence="3 5" id="KW-1133">Transmembrane helix</keyword>
<keyword evidence="2 5" id="KW-0812">Transmembrane</keyword>
<evidence type="ECO:0000256" key="1">
    <source>
        <dbReference type="ARBA" id="ARBA00004141"/>
    </source>
</evidence>
<proteinExistence type="predicted"/>
<dbReference type="EMBL" id="JAERQJ010000009">
    <property type="protein sequence ID" value="MBL0685544.1"/>
    <property type="molecule type" value="Genomic_DNA"/>
</dbReference>
<evidence type="ECO:0000256" key="2">
    <source>
        <dbReference type="ARBA" id="ARBA00022692"/>
    </source>
</evidence>
<gene>
    <name evidence="6" type="ORF">JJQ60_18560</name>
</gene>
<dbReference type="Proteomes" id="UP000651057">
    <property type="component" value="Unassembled WGS sequence"/>
</dbReference>
<sequence length="109" mass="12353">MQSDYAKQGKTAAIVAYITIIGTIVAFFMNQDNKNMFASFHIRQALGVNISFYILGALVSIFDSWAISSAFYIFIIVLWVFGLITAIREEQKTVPILGPLFQNWFSFIK</sequence>
<feature type="transmembrane region" description="Helical" evidence="5">
    <location>
        <begin position="12"/>
        <end position="30"/>
    </location>
</feature>
<accession>A0A936ZU12</accession>
<protein>
    <recommendedName>
        <fullName evidence="8">DUF4870 domain-containing protein</fullName>
    </recommendedName>
</protein>
<organism evidence="6 7">
    <name type="scientific">Aquimarina mytili</name>
    <dbReference type="NCBI Taxonomy" id="874423"/>
    <lineage>
        <taxon>Bacteria</taxon>
        <taxon>Pseudomonadati</taxon>
        <taxon>Bacteroidota</taxon>
        <taxon>Flavobacteriia</taxon>
        <taxon>Flavobacteriales</taxon>
        <taxon>Flavobacteriaceae</taxon>
        <taxon>Aquimarina</taxon>
    </lineage>
</organism>